<dbReference type="PANTHER" id="PTHR43741">
    <property type="entry name" value="FMN-DEPENDENT NADH-AZOREDUCTASE 1"/>
    <property type="match status" value="1"/>
</dbReference>
<organism evidence="2 3">
    <name type="scientific">Agathobaculum faecis</name>
    <dbReference type="NCBI Taxonomy" id="2763013"/>
    <lineage>
        <taxon>Bacteria</taxon>
        <taxon>Bacillati</taxon>
        <taxon>Bacillota</taxon>
        <taxon>Clostridia</taxon>
        <taxon>Eubacteriales</taxon>
        <taxon>Butyricicoccaceae</taxon>
        <taxon>Agathobaculum</taxon>
    </lineage>
</organism>
<proteinExistence type="predicted"/>
<dbReference type="EMBL" id="JACOPL010000001">
    <property type="protein sequence ID" value="MBC5723864.1"/>
    <property type="molecule type" value="Genomic_DNA"/>
</dbReference>
<evidence type="ECO:0000313" key="2">
    <source>
        <dbReference type="EMBL" id="MBC5723864.1"/>
    </source>
</evidence>
<sequence length="231" mass="25893">MKITAIYGTSHTGSTVLLARILMQSLPQDNSSTFLEFFLPQDFSHFCSGCCACFEASEPLCQQAPAQLKPILQAIDASDVILLASPVYAYHVTGAMKSFLDHLGNRWIVHRPNSKLAHKTAVLLATAAGSGIRQTLRDMKDSVNWWGIGRVYAYGIRSMALKAAELSESRKEKMRRDMQRLARRLQPAPVEPRCGVRMRYWLSRKMGGGLTASDHAYWKTQGWMDGKSPWK</sequence>
<dbReference type="RefSeq" id="WP_186949412.1">
    <property type="nucleotide sequence ID" value="NZ_JACOPL010000001.1"/>
</dbReference>
<dbReference type="InterPro" id="IPR005025">
    <property type="entry name" value="FMN_Rdtase-like_dom"/>
</dbReference>
<evidence type="ECO:0000313" key="3">
    <source>
        <dbReference type="Proteomes" id="UP000606499"/>
    </source>
</evidence>
<reference evidence="2" key="1">
    <citation type="submission" date="2020-08" db="EMBL/GenBank/DDBJ databases">
        <title>Genome public.</title>
        <authorList>
            <person name="Liu C."/>
            <person name="Sun Q."/>
        </authorList>
    </citation>
    <scope>NUCLEOTIDE SEQUENCE</scope>
    <source>
        <strain evidence="2">NSJ-28</strain>
    </source>
</reference>
<dbReference type="Gene3D" id="3.40.50.360">
    <property type="match status" value="1"/>
</dbReference>
<evidence type="ECO:0000259" key="1">
    <source>
        <dbReference type="Pfam" id="PF03358"/>
    </source>
</evidence>
<accession>A0A923LRQ7</accession>
<name>A0A923LRQ7_9FIRM</name>
<protein>
    <submittedName>
        <fullName evidence="2">NAD(P)H-dependent oxidoreductase</fullName>
    </submittedName>
</protein>
<dbReference type="Proteomes" id="UP000606499">
    <property type="component" value="Unassembled WGS sequence"/>
</dbReference>
<dbReference type="SUPFAM" id="SSF52218">
    <property type="entry name" value="Flavoproteins"/>
    <property type="match status" value="1"/>
</dbReference>
<gene>
    <name evidence="2" type="ORF">H8S45_00030</name>
</gene>
<comment type="caution">
    <text evidence="2">The sequence shown here is derived from an EMBL/GenBank/DDBJ whole genome shotgun (WGS) entry which is preliminary data.</text>
</comment>
<dbReference type="InterPro" id="IPR050104">
    <property type="entry name" value="FMN-dep_NADH:Q_OxRdtase_AzoR1"/>
</dbReference>
<dbReference type="PANTHER" id="PTHR43741:SF4">
    <property type="entry name" value="FMN-DEPENDENT NADH:QUINONE OXIDOREDUCTASE"/>
    <property type="match status" value="1"/>
</dbReference>
<dbReference type="InterPro" id="IPR029039">
    <property type="entry name" value="Flavoprotein-like_sf"/>
</dbReference>
<feature type="domain" description="NADPH-dependent FMN reductase-like" evidence="1">
    <location>
        <begin position="1"/>
        <end position="147"/>
    </location>
</feature>
<dbReference type="GO" id="GO:0016491">
    <property type="term" value="F:oxidoreductase activity"/>
    <property type="evidence" value="ECO:0007669"/>
    <property type="project" value="InterPro"/>
</dbReference>
<dbReference type="Pfam" id="PF03358">
    <property type="entry name" value="FMN_red"/>
    <property type="match status" value="1"/>
</dbReference>
<dbReference type="AlphaFoldDB" id="A0A923LRQ7"/>
<keyword evidence="3" id="KW-1185">Reference proteome</keyword>